<dbReference type="PRINTS" id="PR00276">
    <property type="entry name" value="INSULINFAMLY"/>
</dbReference>
<dbReference type="InterPro" id="IPR036438">
    <property type="entry name" value="Insulin-like_sf"/>
</dbReference>
<proteinExistence type="inferred from homology"/>
<comment type="caution">
    <text evidence="4">The sequence shown here is derived from an EMBL/GenBank/DDBJ whole genome shotgun (WGS) entry which is preliminary data.</text>
</comment>
<evidence type="ECO:0000256" key="3">
    <source>
        <dbReference type="SAM" id="SignalP"/>
    </source>
</evidence>
<dbReference type="PROSITE" id="PS00262">
    <property type="entry name" value="INSULIN"/>
    <property type="match status" value="1"/>
</dbReference>
<dbReference type="Proteomes" id="UP000252519">
    <property type="component" value="Unassembled WGS sequence"/>
</dbReference>
<organism evidence="4 5">
    <name type="scientific">Ancylostoma caninum</name>
    <name type="common">Dog hookworm</name>
    <dbReference type="NCBI Taxonomy" id="29170"/>
    <lineage>
        <taxon>Eukaryota</taxon>
        <taxon>Metazoa</taxon>
        <taxon>Ecdysozoa</taxon>
        <taxon>Nematoda</taxon>
        <taxon>Chromadorea</taxon>
        <taxon>Rhabditida</taxon>
        <taxon>Rhabditina</taxon>
        <taxon>Rhabditomorpha</taxon>
        <taxon>Strongyloidea</taxon>
        <taxon>Ancylostomatidae</taxon>
        <taxon>Ancylostomatinae</taxon>
        <taxon>Ancylostoma</taxon>
    </lineage>
</organism>
<sequence length="134" mass="15743">MQRLLMLLPFLLTVAHTFYHDWPLERRHLEDSPDYRQRGTYQEPDYRIKKHSDYVFSRERRARLCGKKIIEQLLILCDSCILPIGSELVKRSVDESTVVQATHRLMKRELSIATKCCAGQCKMSELEQLCCKKG</sequence>
<keyword evidence="5" id="KW-1185">Reference proteome</keyword>
<reference evidence="4 5" key="1">
    <citation type="submission" date="2014-10" db="EMBL/GenBank/DDBJ databases">
        <title>Draft genome of the hookworm Ancylostoma caninum.</title>
        <authorList>
            <person name="Mitreva M."/>
        </authorList>
    </citation>
    <scope>NUCLEOTIDE SEQUENCE [LARGE SCALE GENOMIC DNA]</scope>
    <source>
        <strain evidence="4 5">Baltimore</strain>
    </source>
</reference>
<feature type="chain" id="PRO_5016926975" description="Insulin-like domain-containing protein" evidence="3">
    <location>
        <begin position="18"/>
        <end position="134"/>
    </location>
</feature>
<gene>
    <name evidence="4" type="ORF">ANCCAN_03030</name>
</gene>
<evidence type="ECO:0000256" key="1">
    <source>
        <dbReference type="ARBA" id="ARBA00009034"/>
    </source>
</evidence>
<evidence type="ECO:0000256" key="2">
    <source>
        <dbReference type="ARBA" id="ARBA00022729"/>
    </source>
</evidence>
<keyword evidence="2 3" id="KW-0732">Signal</keyword>
<feature type="signal peptide" evidence="3">
    <location>
        <begin position="1"/>
        <end position="17"/>
    </location>
</feature>
<evidence type="ECO:0008006" key="6">
    <source>
        <dbReference type="Google" id="ProtNLM"/>
    </source>
</evidence>
<evidence type="ECO:0000313" key="4">
    <source>
        <dbReference type="EMBL" id="RCN50831.1"/>
    </source>
</evidence>
<evidence type="ECO:0000313" key="5">
    <source>
        <dbReference type="Proteomes" id="UP000252519"/>
    </source>
</evidence>
<dbReference type="Gene3D" id="1.10.100.10">
    <property type="entry name" value="Insulin-like"/>
    <property type="match status" value="1"/>
</dbReference>
<accession>A0A368H2K2</accession>
<dbReference type="OrthoDB" id="5789908at2759"/>
<dbReference type="AlphaFoldDB" id="A0A368H2K2"/>
<name>A0A368H2K2_ANCCA</name>
<dbReference type="GO" id="GO:0005179">
    <property type="term" value="F:hormone activity"/>
    <property type="evidence" value="ECO:0007669"/>
    <property type="project" value="InterPro"/>
</dbReference>
<protein>
    <recommendedName>
        <fullName evidence="6">Insulin-like domain-containing protein</fullName>
    </recommendedName>
</protein>
<comment type="similarity">
    <text evidence="1">Belongs to the insulin family.</text>
</comment>
<dbReference type="InterPro" id="IPR022353">
    <property type="entry name" value="Insulin_CS"/>
</dbReference>
<dbReference type="InterPro" id="IPR022352">
    <property type="entry name" value="Ins/IGF/rlx"/>
</dbReference>
<dbReference type="SUPFAM" id="SSF56994">
    <property type="entry name" value="Insulin-like"/>
    <property type="match status" value="1"/>
</dbReference>
<dbReference type="EMBL" id="JOJR01000019">
    <property type="protein sequence ID" value="RCN50831.1"/>
    <property type="molecule type" value="Genomic_DNA"/>
</dbReference>